<dbReference type="SMART" id="SM00530">
    <property type="entry name" value="HTH_XRE"/>
    <property type="match status" value="1"/>
</dbReference>
<dbReference type="RefSeq" id="WP_077279795.1">
    <property type="nucleotide sequence ID" value="NZ_MVBK01000091.1"/>
</dbReference>
<dbReference type="InterPro" id="IPR001387">
    <property type="entry name" value="Cro/C1-type_HTH"/>
</dbReference>
<evidence type="ECO:0000313" key="3">
    <source>
        <dbReference type="EMBL" id="OOG22799.1"/>
    </source>
</evidence>
<gene>
    <name evidence="3" type="ORF">B1C78_14035</name>
</gene>
<evidence type="ECO:0000256" key="1">
    <source>
        <dbReference type="SAM" id="MobiDB-lite"/>
    </source>
</evidence>
<dbReference type="CDD" id="cd00093">
    <property type="entry name" value="HTH_XRE"/>
    <property type="match status" value="1"/>
</dbReference>
<feature type="region of interest" description="Disordered" evidence="1">
    <location>
        <begin position="76"/>
        <end position="123"/>
    </location>
</feature>
<name>A0A1V3NCH2_9GAMM</name>
<protein>
    <submittedName>
        <fullName evidence="3">Transcriptional regulator</fullName>
    </submittedName>
</protein>
<evidence type="ECO:0000313" key="4">
    <source>
        <dbReference type="Proteomes" id="UP000189462"/>
    </source>
</evidence>
<dbReference type="EMBL" id="MVBK01000091">
    <property type="protein sequence ID" value="OOG22799.1"/>
    <property type="molecule type" value="Genomic_DNA"/>
</dbReference>
<evidence type="ECO:0000259" key="2">
    <source>
        <dbReference type="PROSITE" id="PS50943"/>
    </source>
</evidence>
<dbReference type="Pfam" id="PF13560">
    <property type="entry name" value="HTH_31"/>
    <property type="match status" value="1"/>
</dbReference>
<feature type="domain" description="HTH cro/C1-type" evidence="2">
    <location>
        <begin position="20"/>
        <end position="72"/>
    </location>
</feature>
<dbReference type="STRING" id="108003.B1C78_14035"/>
<dbReference type="GO" id="GO:0003677">
    <property type="term" value="F:DNA binding"/>
    <property type="evidence" value="ECO:0007669"/>
    <property type="project" value="InterPro"/>
</dbReference>
<accession>A0A1V3NCH2</accession>
<dbReference type="InterPro" id="IPR010982">
    <property type="entry name" value="Lambda_DNA-bd_dom_sf"/>
</dbReference>
<dbReference type="AlphaFoldDB" id="A0A1V3NCH2"/>
<keyword evidence="4" id="KW-1185">Reference proteome</keyword>
<dbReference type="Proteomes" id="UP000189462">
    <property type="component" value="Unassembled WGS sequence"/>
</dbReference>
<comment type="caution">
    <text evidence="3">The sequence shown here is derived from an EMBL/GenBank/DDBJ whole genome shotgun (WGS) entry which is preliminary data.</text>
</comment>
<organism evidence="3 4">
    <name type="scientific">Thioalkalivibrio denitrificans</name>
    <dbReference type="NCBI Taxonomy" id="108003"/>
    <lineage>
        <taxon>Bacteria</taxon>
        <taxon>Pseudomonadati</taxon>
        <taxon>Pseudomonadota</taxon>
        <taxon>Gammaproteobacteria</taxon>
        <taxon>Chromatiales</taxon>
        <taxon>Ectothiorhodospiraceae</taxon>
        <taxon>Thioalkalivibrio</taxon>
    </lineage>
</organism>
<dbReference type="Gene3D" id="1.10.260.40">
    <property type="entry name" value="lambda repressor-like DNA-binding domains"/>
    <property type="match status" value="1"/>
</dbReference>
<sequence length="123" mass="13444">MRLDEKLTDDAVLAELGDRLARLRIGRGLTQAQLANEAGVGKRTVERAEAGHSVQLVTLVRLFRVLGLMSALDQLMPEPGPTPMERLKEKTTGRGRQRASGRRTPSAPKARTGGKAWTWGDES</sequence>
<dbReference type="SUPFAM" id="SSF47413">
    <property type="entry name" value="lambda repressor-like DNA-binding domains"/>
    <property type="match status" value="1"/>
</dbReference>
<proteinExistence type="predicted"/>
<reference evidence="3 4" key="1">
    <citation type="submission" date="2017-02" db="EMBL/GenBank/DDBJ databases">
        <title>Genomic diversity within the haloalkaliphilic genus Thioalkalivibrio.</title>
        <authorList>
            <person name="Ahn A.-C."/>
            <person name="Meier-Kolthoff J."/>
            <person name="Overmars L."/>
            <person name="Richter M."/>
            <person name="Woyke T."/>
            <person name="Sorokin D.Y."/>
            <person name="Muyzer G."/>
        </authorList>
    </citation>
    <scope>NUCLEOTIDE SEQUENCE [LARGE SCALE GENOMIC DNA]</scope>
    <source>
        <strain evidence="3 4">ALJD</strain>
    </source>
</reference>
<dbReference type="PROSITE" id="PS50943">
    <property type="entry name" value="HTH_CROC1"/>
    <property type="match status" value="1"/>
</dbReference>